<protein>
    <submittedName>
        <fullName evidence="1">Uncharacterized protein</fullName>
    </submittedName>
</protein>
<dbReference type="EMBL" id="NEDR01000001">
    <property type="protein sequence ID" value="OXB30081.1"/>
    <property type="molecule type" value="Genomic_DNA"/>
</dbReference>
<name>A0AB36PJZ8_SHIFL</name>
<gene>
    <name evidence="1" type="ORF">SF301_2278</name>
</gene>
<reference evidence="1 2" key="1">
    <citation type="submission" date="2017-04" db="EMBL/GenBank/DDBJ databases">
        <title>Shigella flexneri 2a str. 301 Sequencing.</title>
        <authorList>
            <person name="Zhu Z."/>
        </authorList>
    </citation>
    <scope>NUCLEOTIDE SEQUENCE [LARGE SCALE GENOMIC DNA]</scope>
    <source>
        <strain evidence="1 2">301</strain>
    </source>
</reference>
<comment type="caution">
    <text evidence="1">The sequence shown here is derived from an EMBL/GenBank/DDBJ whole genome shotgun (WGS) entry which is preliminary data.</text>
</comment>
<sequence>MCENYAGKAFKKMRIFACHFVFARRFPEIIRALQLFHLLLKNGLVIAQDELWVL</sequence>
<proteinExistence type="predicted"/>
<dbReference type="AlphaFoldDB" id="A0AB36PJZ8"/>
<organism evidence="1 2">
    <name type="scientific">Shigella flexneri 2a str. 301</name>
    <dbReference type="NCBI Taxonomy" id="198214"/>
    <lineage>
        <taxon>Bacteria</taxon>
        <taxon>Pseudomonadati</taxon>
        <taxon>Pseudomonadota</taxon>
        <taxon>Gammaproteobacteria</taxon>
        <taxon>Enterobacterales</taxon>
        <taxon>Enterobacteriaceae</taxon>
        <taxon>Shigella</taxon>
    </lineage>
</organism>
<evidence type="ECO:0000313" key="1">
    <source>
        <dbReference type="EMBL" id="OXB30081.1"/>
    </source>
</evidence>
<accession>A0AB36PJZ8</accession>
<dbReference type="Proteomes" id="UP000198358">
    <property type="component" value="Unassembled WGS sequence"/>
</dbReference>
<evidence type="ECO:0000313" key="2">
    <source>
        <dbReference type="Proteomes" id="UP000198358"/>
    </source>
</evidence>